<accession>A0ABQ6BCZ7</accession>
<name>A0ABQ6BCZ7_9BRAD</name>
<evidence type="ECO:0000313" key="1">
    <source>
        <dbReference type="EMBL" id="GLR91653.1"/>
    </source>
</evidence>
<keyword evidence="2" id="KW-1185">Reference proteome</keyword>
<reference evidence="2" key="1">
    <citation type="journal article" date="2019" name="Int. J. Syst. Evol. Microbiol.">
        <title>The Global Catalogue of Microorganisms (GCM) 10K type strain sequencing project: providing services to taxonomists for standard genome sequencing and annotation.</title>
        <authorList>
            <consortium name="The Broad Institute Genomics Platform"/>
            <consortium name="The Broad Institute Genome Sequencing Center for Infectious Disease"/>
            <person name="Wu L."/>
            <person name="Ma J."/>
        </authorList>
    </citation>
    <scope>NUCLEOTIDE SEQUENCE [LARGE SCALE GENOMIC DNA]</scope>
    <source>
        <strain evidence="2">NBRC 102520</strain>
    </source>
</reference>
<comment type="caution">
    <text evidence="1">The sequence shown here is derived from an EMBL/GenBank/DDBJ whole genome shotgun (WGS) entry which is preliminary data.</text>
</comment>
<protein>
    <recommendedName>
        <fullName evidence="3">Transposase</fullName>
    </recommendedName>
</protein>
<organism evidence="1 2">
    <name type="scientific">Bradyrhizobium iriomotense</name>
    <dbReference type="NCBI Taxonomy" id="441950"/>
    <lineage>
        <taxon>Bacteria</taxon>
        <taxon>Pseudomonadati</taxon>
        <taxon>Pseudomonadota</taxon>
        <taxon>Alphaproteobacteria</taxon>
        <taxon>Hyphomicrobiales</taxon>
        <taxon>Nitrobacteraceae</taxon>
        <taxon>Bradyrhizobium</taxon>
    </lineage>
</organism>
<gene>
    <name evidence="1" type="ORF">GCM10007857_83710</name>
</gene>
<evidence type="ECO:0008006" key="3">
    <source>
        <dbReference type="Google" id="ProtNLM"/>
    </source>
</evidence>
<evidence type="ECO:0000313" key="2">
    <source>
        <dbReference type="Proteomes" id="UP001156905"/>
    </source>
</evidence>
<dbReference type="Proteomes" id="UP001156905">
    <property type="component" value="Unassembled WGS sequence"/>
</dbReference>
<proteinExistence type="predicted"/>
<dbReference type="EMBL" id="BSOW01000052">
    <property type="protein sequence ID" value="GLR91653.1"/>
    <property type="molecule type" value="Genomic_DNA"/>
</dbReference>
<sequence length="44" mass="4943">MRPFSMRPDMLQRRAKADLGSLRIAMLNRLIVALRFLAIGGQSA</sequence>